<evidence type="ECO:0000313" key="1">
    <source>
        <dbReference type="EMBL" id="GMS78694.1"/>
    </source>
</evidence>
<reference evidence="1" key="1">
    <citation type="submission" date="2023-10" db="EMBL/GenBank/DDBJ databases">
        <title>Genome assembly of Pristionchus species.</title>
        <authorList>
            <person name="Yoshida K."/>
            <person name="Sommer R.J."/>
        </authorList>
    </citation>
    <scope>NUCLEOTIDE SEQUENCE</scope>
    <source>
        <strain evidence="1">RS0144</strain>
    </source>
</reference>
<proteinExistence type="predicted"/>
<feature type="non-terminal residue" evidence="1">
    <location>
        <position position="1"/>
    </location>
</feature>
<evidence type="ECO:0000313" key="2">
    <source>
        <dbReference type="Proteomes" id="UP001432027"/>
    </source>
</evidence>
<sequence length="98" mass="10804">SDSTPTQHSEMQLRLLQSPYYLGFFDGAQCQKGFMAGKAGSELLEGRLTTKFVEGYMARIDRLQQKFPYDSLIKDGRKKADIAAAKAATSAAHFPDPS</sequence>
<protein>
    <submittedName>
        <fullName evidence="1">Uncharacterized protein</fullName>
    </submittedName>
</protein>
<feature type="non-terminal residue" evidence="1">
    <location>
        <position position="98"/>
    </location>
</feature>
<dbReference type="EMBL" id="BTSX01000001">
    <property type="protein sequence ID" value="GMS78694.1"/>
    <property type="molecule type" value="Genomic_DNA"/>
</dbReference>
<dbReference type="AlphaFoldDB" id="A0AAV5S8D7"/>
<dbReference type="Proteomes" id="UP001432027">
    <property type="component" value="Unassembled WGS sequence"/>
</dbReference>
<comment type="caution">
    <text evidence="1">The sequence shown here is derived from an EMBL/GenBank/DDBJ whole genome shotgun (WGS) entry which is preliminary data.</text>
</comment>
<name>A0AAV5S8D7_9BILA</name>
<gene>
    <name evidence="1" type="ORF">PENTCL1PPCAC_869</name>
</gene>
<keyword evidence="2" id="KW-1185">Reference proteome</keyword>
<organism evidence="1 2">
    <name type="scientific">Pristionchus entomophagus</name>
    <dbReference type="NCBI Taxonomy" id="358040"/>
    <lineage>
        <taxon>Eukaryota</taxon>
        <taxon>Metazoa</taxon>
        <taxon>Ecdysozoa</taxon>
        <taxon>Nematoda</taxon>
        <taxon>Chromadorea</taxon>
        <taxon>Rhabditida</taxon>
        <taxon>Rhabditina</taxon>
        <taxon>Diplogasteromorpha</taxon>
        <taxon>Diplogasteroidea</taxon>
        <taxon>Neodiplogasteridae</taxon>
        <taxon>Pristionchus</taxon>
    </lineage>
</organism>
<accession>A0AAV5S8D7</accession>